<dbReference type="InterPro" id="IPR001296">
    <property type="entry name" value="Glyco_trans_1"/>
</dbReference>
<evidence type="ECO:0000259" key="2">
    <source>
        <dbReference type="Pfam" id="PF00534"/>
    </source>
</evidence>
<dbReference type="PANTHER" id="PTHR46401">
    <property type="entry name" value="GLYCOSYLTRANSFERASE WBBK-RELATED"/>
    <property type="match status" value="1"/>
</dbReference>
<dbReference type="Proteomes" id="UP000285650">
    <property type="component" value="Unassembled WGS sequence"/>
</dbReference>
<dbReference type="EMBL" id="QSKV01000001">
    <property type="protein sequence ID" value="RHE95298.1"/>
    <property type="molecule type" value="Genomic_DNA"/>
</dbReference>
<dbReference type="PANTHER" id="PTHR46401:SF2">
    <property type="entry name" value="GLYCOSYLTRANSFERASE WBBK-RELATED"/>
    <property type="match status" value="1"/>
</dbReference>
<feature type="domain" description="Glycosyl transferase family 1" evidence="2">
    <location>
        <begin position="216"/>
        <end position="370"/>
    </location>
</feature>
<reference evidence="3 4" key="1">
    <citation type="submission" date="2018-08" db="EMBL/GenBank/DDBJ databases">
        <title>A genome reference for cultivated species of the human gut microbiota.</title>
        <authorList>
            <person name="Zou Y."/>
            <person name="Xue W."/>
            <person name="Luo G."/>
        </authorList>
    </citation>
    <scope>NUCLEOTIDE SEQUENCE [LARGE SCALE GENOMIC DNA]</scope>
    <source>
        <strain evidence="3 4">AM27-17</strain>
    </source>
</reference>
<dbReference type="Pfam" id="PF00534">
    <property type="entry name" value="Glycos_transf_1"/>
    <property type="match status" value="1"/>
</dbReference>
<evidence type="ECO:0000313" key="4">
    <source>
        <dbReference type="Proteomes" id="UP000285650"/>
    </source>
</evidence>
<dbReference type="CDD" id="cd03794">
    <property type="entry name" value="GT4_WbuB-like"/>
    <property type="match status" value="1"/>
</dbReference>
<comment type="caution">
    <text evidence="3">The sequence shown here is derived from an EMBL/GenBank/DDBJ whole genome shotgun (WGS) entry which is preliminary data.</text>
</comment>
<dbReference type="Gene3D" id="3.40.50.2000">
    <property type="entry name" value="Glycogen Phosphorylase B"/>
    <property type="match status" value="2"/>
</dbReference>
<accession>A0A414LKV9</accession>
<dbReference type="GO" id="GO:0016757">
    <property type="term" value="F:glycosyltransferase activity"/>
    <property type="evidence" value="ECO:0007669"/>
    <property type="project" value="InterPro"/>
</dbReference>
<evidence type="ECO:0000256" key="1">
    <source>
        <dbReference type="ARBA" id="ARBA00022679"/>
    </source>
</evidence>
<protein>
    <submittedName>
        <fullName evidence="3">Glycosyltransferase WbuB</fullName>
    </submittedName>
</protein>
<evidence type="ECO:0000313" key="3">
    <source>
        <dbReference type="EMBL" id="RHE95298.1"/>
    </source>
</evidence>
<keyword evidence="1 3" id="KW-0808">Transferase</keyword>
<dbReference type="AlphaFoldDB" id="A0A414LKV9"/>
<proteinExistence type="predicted"/>
<gene>
    <name evidence="3" type="ORF">DW712_00865</name>
</gene>
<name>A0A414LKV9_9BACE</name>
<organism evidence="3 4">
    <name type="scientific">Bacteroides intestinalis</name>
    <dbReference type="NCBI Taxonomy" id="329854"/>
    <lineage>
        <taxon>Bacteria</taxon>
        <taxon>Pseudomonadati</taxon>
        <taxon>Bacteroidota</taxon>
        <taxon>Bacteroidia</taxon>
        <taxon>Bacteroidales</taxon>
        <taxon>Bacteroidaceae</taxon>
        <taxon>Bacteroides</taxon>
    </lineage>
</organism>
<dbReference type="SUPFAM" id="SSF53756">
    <property type="entry name" value="UDP-Glycosyltransferase/glycogen phosphorylase"/>
    <property type="match status" value="1"/>
</dbReference>
<dbReference type="GO" id="GO:0009103">
    <property type="term" value="P:lipopolysaccharide biosynthetic process"/>
    <property type="evidence" value="ECO:0007669"/>
    <property type="project" value="TreeGrafter"/>
</dbReference>
<sequence>MRLLFLSYYFEPDLCAGSFRNTPLFQEIRSRLGMNDYIHVITTQPNRYNTFKAFGQTKEYGENYVIDRIAVPEHKGGMLDQARSFFVFYREAMKRVKHEDFDLVYASSSRLFTAFLGKQIATSKKSLLYLDIRDIFVDTMKDVLKNRKILQVPVVVFARMVEKYTFSNATHINLVSEGFKEYFRKYRHPYYTYFTNGIDDVFLTMKCSDRKNVQYPWIITYAGNMGSGQGLEKVIPLAAQKLGNNYLFRLIGDGGTKQLLQQKLEELRITNVELLNPVSRKELIEYYDQSTFLFLHLNDLDAFKKVLPSKLFEYGAFDKPIIAGVGGYAAQFIRDNLSNYILFRPTNVDDFVNQMKGYSLSFEERVEFKKKYSRDSIIKEMADSILNICKFNHYFQ</sequence>